<dbReference type="VEuPathDB" id="VectorBase:MDOA016260"/>
<keyword evidence="3" id="KW-1185">Reference proteome</keyword>
<dbReference type="InterPro" id="IPR036728">
    <property type="entry name" value="PBP_GOBP_sf"/>
</dbReference>
<dbReference type="KEGG" id="mde:105261913"/>
<dbReference type="CDD" id="cd23992">
    <property type="entry name" value="PBP_GOBP"/>
    <property type="match status" value="1"/>
</dbReference>
<gene>
    <name evidence="2" type="primary">105261913</name>
    <name evidence="4" type="synonym">LOC105261913</name>
</gene>
<dbReference type="OrthoDB" id="8194670at2759"/>
<name>A0A1I8NJQ5_MUSDO</name>
<dbReference type="SMART" id="SM00708">
    <property type="entry name" value="PhBP"/>
    <property type="match status" value="1"/>
</dbReference>
<protein>
    <submittedName>
        <fullName evidence="4">General odorant-binding protein 56h-like</fullName>
    </submittedName>
</protein>
<dbReference type="Proteomes" id="UP001652621">
    <property type="component" value="Unplaced"/>
</dbReference>
<evidence type="ECO:0000256" key="1">
    <source>
        <dbReference type="SAM" id="SignalP"/>
    </source>
</evidence>
<dbReference type="AlphaFoldDB" id="A0A1I8NJQ5"/>
<evidence type="ECO:0000313" key="4">
    <source>
        <dbReference type="RefSeq" id="XP_011293218.1"/>
    </source>
</evidence>
<accession>A0A1I8NJQ5</accession>
<sequence>MNFPLIATISLILFGACSVQADMDDILASMRACHETHPTSVAEVEKFINDKNAEFGDVFKCHVKCVLEKENAFKNDKFDDQAFVKLSLEIPELKNRQADIQKAAEECKNEKGANECETAYKVAKCLINHNVIIFVDNGKKV</sequence>
<dbReference type="InterPro" id="IPR006170">
    <property type="entry name" value="PBP/GOBP"/>
</dbReference>
<feature type="signal peptide" evidence="1">
    <location>
        <begin position="1"/>
        <end position="21"/>
    </location>
</feature>
<feature type="chain" id="PRO_5044561774" evidence="1">
    <location>
        <begin position="22"/>
        <end position="141"/>
    </location>
</feature>
<proteinExistence type="predicted"/>
<keyword evidence="1" id="KW-0732">Signal</keyword>
<dbReference type="RefSeq" id="XP_011293218.1">
    <property type="nucleotide sequence ID" value="XM_011294916.2"/>
</dbReference>
<dbReference type="VEuPathDB" id="VectorBase:MDOMA2_016284"/>
<organism evidence="2">
    <name type="scientific">Musca domestica</name>
    <name type="common">House fly</name>
    <dbReference type="NCBI Taxonomy" id="7370"/>
    <lineage>
        <taxon>Eukaryota</taxon>
        <taxon>Metazoa</taxon>
        <taxon>Ecdysozoa</taxon>
        <taxon>Arthropoda</taxon>
        <taxon>Hexapoda</taxon>
        <taxon>Insecta</taxon>
        <taxon>Pterygota</taxon>
        <taxon>Neoptera</taxon>
        <taxon>Endopterygota</taxon>
        <taxon>Diptera</taxon>
        <taxon>Brachycera</taxon>
        <taxon>Muscomorpha</taxon>
        <taxon>Muscoidea</taxon>
        <taxon>Muscidae</taxon>
        <taxon>Musca</taxon>
    </lineage>
</organism>
<reference evidence="4" key="2">
    <citation type="submission" date="2025-04" db="UniProtKB">
        <authorList>
            <consortium name="RefSeq"/>
        </authorList>
    </citation>
    <scope>IDENTIFICATION</scope>
    <source>
        <strain evidence="4">Aabys</strain>
    </source>
</reference>
<dbReference type="SUPFAM" id="SSF47565">
    <property type="entry name" value="Insect pheromone/odorant-binding proteins"/>
    <property type="match status" value="1"/>
</dbReference>
<dbReference type="Pfam" id="PF01395">
    <property type="entry name" value="PBP_GOBP"/>
    <property type="match status" value="1"/>
</dbReference>
<dbReference type="GO" id="GO:0005549">
    <property type="term" value="F:odorant binding"/>
    <property type="evidence" value="ECO:0007669"/>
    <property type="project" value="InterPro"/>
</dbReference>
<evidence type="ECO:0000313" key="2">
    <source>
        <dbReference type="EnsemblMetazoa" id="MDOA016260-PA"/>
    </source>
</evidence>
<dbReference type="EnsemblMetazoa" id="MDOA016260-RA">
    <property type="protein sequence ID" value="MDOA016260-PA"/>
    <property type="gene ID" value="MDOA016260"/>
</dbReference>
<dbReference type="Gene3D" id="1.10.238.20">
    <property type="entry name" value="Pheromone/general odorant binding protein domain"/>
    <property type="match status" value="1"/>
</dbReference>
<evidence type="ECO:0000313" key="3">
    <source>
        <dbReference type="Proteomes" id="UP001652621"/>
    </source>
</evidence>
<reference evidence="2" key="1">
    <citation type="submission" date="2020-05" db="UniProtKB">
        <authorList>
            <consortium name="EnsemblMetazoa"/>
        </authorList>
    </citation>
    <scope>IDENTIFICATION</scope>
    <source>
        <strain evidence="2">Aabys</strain>
    </source>
</reference>
<dbReference type="GeneID" id="105261913"/>